<dbReference type="GO" id="GO:0005737">
    <property type="term" value="C:cytoplasm"/>
    <property type="evidence" value="ECO:0007669"/>
    <property type="project" value="UniProtKB-SubCell"/>
</dbReference>
<keyword evidence="11" id="KW-1185">Reference proteome</keyword>
<organism evidence="10 11">
    <name type="scientific">Phtheirospermum japonicum</name>
    <dbReference type="NCBI Taxonomy" id="374723"/>
    <lineage>
        <taxon>Eukaryota</taxon>
        <taxon>Viridiplantae</taxon>
        <taxon>Streptophyta</taxon>
        <taxon>Embryophyta</taxon>
        <taxon>Tracheophyta</taxon>
        <taxon>Spermatophyta</taxon>
        <taxon>Magnoliopsida</taxon>
        <taxon>eudicotyledons</taxon>
        <taxon>Gunneridae</taxon>
        <taxon>Pentapetalae</taxon>
        <taxon>asterids</taxon>
        <taxon>lamiids</taxon>
        <taxon>Lamiales</taxon>
        <taxon>Orobanchaceae</taxon>
        <taxon>Orobanchaceae incertae sedis</taxon>
        <taxon>Phtheirospermum</taxon>
    </lineage>
</organism>
<name>A0A830B5P4_9LAMI</name>
<dbReference type="PANTHER" id="PTHR23155:SF1152">
    <property type="entry name" value="AAA+ ATPASE DOMAIN-CONTAINING PROTEIN"/>
    <property type="match status" value="1"/>
</dbReference>
<dbReference type="Pfam" id="PF00931">
    <property type="entry name" value="NB-ARC"/>
    <property type="match status" value="1"/>
</dbReference>
<comment type="similarity">
    <text evidence="2">Belongs to the disease resistance NB-LRR family.</text>
</comment>
<gene>
    <name evidence="10" type="ORF">PHJA_000133800</name>
</gene>
<dbReference type="InterPro" id="IPR044974">
    <property type="entry name" value="Disease_R_plants"/>
</dbReference>
<dbReference type="OrthoDB" id="912676at2759"/>
<accession>A0A830B5P4</accession>
<dbReference type="Gene3D" id="1.10.10.10">
    <property type="entry name" value="Winged helix-like DNA-binding domain superfamily/Winged helix DNA-binding domain"/>
    <property type="match status" value="1"/>
</dbReference>
<dbReference type="Pfam" id="PF23598">
    <property type="entry name" value="LRR_14"/>
    <property type="match status" value="1"/>
</dbReference>
<feature type="domain" description="Disease resistance R13L4/SHOC-2-like LRR" evidence="9">
    <location>
        <begin position="589"/>
        <end position="853"/>
    </location>
</feature>
<dbReference type="EMBL" id="BMAC01000014">
    <property type="protein sequence ID" value="GFP79904.1"/>
    <property type="molecule type" value="Genomic_DNA"/>
</dbReference>
<evidence type="ECO:0000256" key="6">
    <source>
        <dbReference type="ARBA" id="ARBA00022821"/>
    </source>
</evidence>
<evidence type="ECO:0000256" key="4">
    <source>
        <dbReference type="ARBA" id="ARBA00022667"/>
    </source>
</evidence>
<dbReference type="SUPFAM" id="SSF52540">
    <property type="entry name" value="P-loop containing nucleoside triphosphate hydrolases"/>
    <property type="match status" value="1"/>
</dbReference>
<keyword evidence="3" id="KW-0433">Leucine-rich repeat</keyword>
<evidence type="ECO:0000256" key="3">
    <source>
        <dbReference type="ARBA" id="ARBA00022614"/>
    </source>
</evidence>
<dbReference type="InterPro" id="IPR036388">
    <property type="entry name" value="WH-like_DNA-bd_sf"/>
</dbReference>
<proteinExistence type="inferred from homology"/>
<protein>
    <submittedName>
        <fullName evidence="10">Putative late blight resistance protein homolog r1a-6</fullName>
    </submittedName>
</protein>
<dbReference type="PANTHER" id="PTHR23155">
    <property type="entry name" value="DISEASE RESISTANCE PROTEIN RP"/>
    <property type="match status" value="1"/>
</dbReference>
<evidence type="ECO:0000259" key="9">
    <source>
        <dbReference type="Pfam" id="PF23598"/>
    </source>
</evidence>
<dbReference type="Gene3D" id="3.40.50.300">
    <property type="entry name" value="P-loop containing nucleotide triphosphate hydrolases"/>
    <property type="match status" value="1"/>
</dbReference>
<dbReference type="AlphaFoldDB" id="A0A830B5P4"/>
<evidence type="ECO:0000259" key="8">
    <source>
        <dbReference type="Pfam" id="PF00931"/>
    </source>
</evidence>
<keyword evidence="5" id="KW-0677">Repeat</keyword>
<keyword evidence="4" id="KW-0381">Hypersensitive response</keyword>
<comment type="function">
    <text evidence="1">Confers resistance to late blight (Phytophthora infestans) races carrying the avirulence gene Avr1. Resistance proteins guard the plant against pathogens that contain an appropriate avirulence protein via an indirect interaction with this avirulence protein. That triggers a defense system including the hypersensitive response, which restricts the pathogen growth.</text>
</comment>
<dbReference type="GO" id="GO:0043531">
    <property type="term" value="F:ADP binding"/>
    <property type="evidence" value="ECO:0007669"/>
    <property type="project" value="InterPro"/>
</dbReference>
<evidence type="ECO:0000256" key="5">
    <source>
        <dbReference type="ARBA" id="ARBA00022737"/>
    </source>
</evidence>
<dbReference type="InterPro" id="IPR002182">
    <property type="entry name" value="NB-ARC"/>
</dbReference>
<feature type="compositionally biased region" description="Acidic residues" evidence="7">
    <location>
        <begin position="128"/>
        <end position="141"/>
    </location>
</feature>
<dbReference type="Gene3D" id="1.20.5.4130">
    <property type="match status" value="1"/>
</dbReference>
<reference evidence="10" key="1">
    <citation type="submission" date="2020-07" db="EMBL/GenBank/DDBJ databases">
        <title>Ethylene signaling mediates host invasion by parasitic plants.</title>
        <authorList>
            <person name="Yoshida S."/>
        </authorList>
    </citation>
    <scope>NUCLEOTIDE SEQUENCE</scope>
    <source>
        <strain evidence="10">Okayama</strain>
    </source>
</reference>
<evidence type="ECO:0000256" key="2">
    <source>
        <dbReference type="ARBA" id="ARBA00008894"/>
    </source>
</evidence>
<dbReference type="InterPro" id="IPR027417">
    <property type="entry name" value="P-loop_NTPase"/>
</dbReference>
<evidence type="ECO:0000256" key="1">
    <source>
        <dbReference type="ARBA" id="ARBA00002074"/>
    </source>
</evidence>
<dbReference type="InterPro" id="IPR055414">
    <property type="entry name" value="LRR_R13L4/SHOC2-like"/>
</dbReference>
<dbReference type="InterPro" id="IPR032675">
    <property type="entry name" value="LRR_dom_sf"/>
</dbReference>
<evidence type="ECO:0000313" key="11">
    <source>
        <dbReference type="Proteomes" id="UP000653305"/>
    </source>
</evidence>
<feature type="compositionally biased region" description="Basic and acidic residues" evidence="7">
    <location>
        <begin position="142"/>
        <end position="159"/>
    </location>
</feature>
<dbReference type="PRINTS" id="PR00364">
    <property type="entry name" value="DISEASERSIST"/>
</dbReference>
<feature type="domain" description="NB-ARC" evidence="8">
    <location>
        <begin position="191"/>
        <end position="369"/>
    </location>
</feature>
<dbReference type="Gene3D" id="3.80.10.10">
    <property type="entry name" value="Ribonuclease Inhibitor"/>
    <property type="match status" value="1"/>
</dbReference>
<comment type="caution">
    <text evidence="10">The sequence shown here is derived from an EMBL/GenBank/DDBJ whole genome shotgun (WGS) entry which is preliminary data.</text>
</comment>
<evidence type="ECO:0000256" key="7">
    <source>
        <dbReference type="SAM" id="MobiDB-lite"/>
    </source>
</evidence>
<dbReference type="Gene3D" id="1.10.8.430">
    <property type="entry name" value="Helical domain of apoptotic protease-activating factors"/>
    <property type="match status" value="1"/>
</dbReference>
<keyword evidence="6" id="KW-0611">Plant defense</keyword>
<evidence type="ECO:0000313" key="10">
    <source>
        <dbReference type="EMBL" id="GFP79904.1"/>
    </source>
</evidence>
<dbReference type="Proteomes" id="UP000653305">
    <property type="component" value="Unassembled WGS sequence"/>
</dbReference>
<dbReference type="SUPFAM" id="SSF52058">
    <property type="entry name" value="L domain-like"/>
    <property type="match status" value="1"/>
</dbReference>
<dbReference type="InterPro" id="IPR042197">
    <property type="entry name" value="Apaf_helical"/>
</dbReference>
<sequence>MAYAALISLKQTIHGFLNSSHVSISPPSREVLDAVYEEAQCIQKLLKHLDYKGVKNGMDDDRKQMNAFETEMRDAACSLEDALEIHFVNLTDHENKPHSSTIHLDMTELKQDIDSFTRIVKQYIHRDDDDDEEDGDDYEEEEAKRDDDDDHDVTSRKHLDENKSKMVGFTDIFHQIKDHLLLTHWSKDSNPRIEKVSLVGMAGIGKTTLAKKVYEDPSISRRFDHRAWVNVGQKYQVKVILQSILSQVSPGTNKMHKLEDVYRMLTQEEEEEEDDDNAVIREDFDNYSSVSNFYECLEDTGRYLIVLDDVWDPHVVDYFEGSLPYDSHYEILILSTTRLDHVGASAEMFKLRLLNNEESWDLLREKMFGAHELCPPHLEKAGKKIAENCEGLALTIVTVADILSKADEMIPEYWNKVAEKESSVFTDAYDRISKVLYPSYEYLPPHLKALFLYMAVFPQNYKIPVTRIGMLWAAEGFLESSYSALTCIEDFVNLNLVLDLQSSYNYRLKVCAVHSVFWHLCVRRARENKLFQVLRNYADSLAQGIRNQRRLCIHNNVLFGIKDAHKSMSSISTARSLLCTGPLHQYPVPICFSLRLLRVIDALTIRFYEFPVEVLKLVQLRYLALICDGKLPKSISKLWNLQFLIVRRYLSMTKLCKDELYLPIEIWDMKELKHLQVTGSNLPDPCDGALLPNLVTLLDVSARSCTKGVLEGLPKLEKLGVRIELSVHVDEPFSCFDHISHFNELESVKCVVVNPELGLKVIAPPASSSLFPECLEKLSLSGCGYSWEDMKTISSFPFLQVLKLRCYAFRGSKWEIKDDDFPRLRSLLIEDTDLVQWIVGSGSFRLLECLILKNCYKLEQIHGDFGESLESVEIIDCNPFAVNYAKQLQKDNSTLKLSIHSSWDVGKFKYKYSQLG</sequence>
<dbReference type="GO" id="GO:0009626">
    <property type="term" value="P:plant-type hypersensitive response"/>
    <property type="evidence" value="ECO:0007669"/>
    <property type="project" value="UniProtKB-KW"/>
</dbReference>
<feature type="region of interest" description="Disordered" evidence="7">
    <location>
        <begin position="124"/>
        <end position="159"/>
    </location>
</feature>